<gene>
    <name evidence="11" type="ORF">SOCE836_049600</name>
</gene>
<dbReference type="Gene3D" id="2.40.50.100">
    <property type="match status" value="1"/>
</dbReference>
<dbReference type="CDD" id="cd06850">
    <property type="entry name" value="biotinyl_domain"/>
    <property type="match status" value="1"/>
</dbReference>
<dbReference type="RefSeq" id="WP_129576339.1">
    <property type="nucleotide sequence ID" value="NZ_CP012672.1"/>
</dbReference>
<comment type="pathway">
    <text evidence="2 9">Lipid metabolism; fatty acid biosynthesis.</text>
</comment>
<evidence type="ECO:0000256" key="8">
    <source>
        <dbReference type="ARBA" id="ARBA00023267"/>
    </source>
</evidence>
<dbReference type="PROSITE" id="PS50968">
    <property type="entry name" value="BIOTINYL_LIPOYL"/>
    <property type="match status" value="1"/>
</dbReference>
<organism evidence="11 12">
    <name type="scientific">Sorangium cellulosum</name>
    <name type="common">Polyangium cellulosum</name>
    <dbReference type="NCBI Taxonomy" id="56"/>
    <lineage>
        <taxon>Bacteria</taxon>
        <taxon>Pseudomonadati</taxon>
        <taxon>Myxococcota</taxon>
        <taxon>Polyangia</taxon>
        <taxon>Polyangiales</taxon>
        <taxon>Polyangiaceae</taxon>
        <taxon>Sorangium</taxon>
    </lineage>
</organism>
<evidence type="ECO:0000256" key="4">
    <source>
        <dbReference type="ARBA" id="ARBA00022516"/>
    </source>
</evidence>
<evidence type="ECO:0000313" key="12">
    <source>
        <dbReference type="Proteomes" id="UP000295497"/>
    </source>
</evidence>
<dbReference type="GO" id="GO:0006633">
    <property type="term" value="P:fatty acid biosynthetic process"/>
    <property type="evidence" value="ECO:0007669"/>
    <property type="project" value="UniProtKB-UniPathway"/>
</dbReference>
<evidence type="ECO:0000256" key="1">
    <source>
        <dbReference type="ARBA" id="ARBA00003761"/>
    </source>
</evidence>
<keyword evidence="4 9" id="KW-0444">Lipid biosynthesis</keyword>
<name>A0A4P2QTE9_SORCE</name>
<comment type="function">
    <text evidence="1 9">This protein is a component of the acetyl coenzyme A carboxylase complex; first, biotin carboxylase catalyzes the carboxylation of the carrier protein and then the transcarboxylase transfers the carboxyl group to form malonyl-CoA.</text>
</comment>
<evidence type="ECO:0000256" key="9">
    <source>
        <dbReference type="RuleBase" id="RU364072"/>
    </source>
</evidence>
<dbReference type="Pfam" id="PF00364">
    <property type="entry name" value="Biotin_lipoyl"/>
    <property type="match status" value="1"/>
</dbReference>
<evidence type="ECO:0000256" key="3">
    <source>
        <dbReference type="ARBA" id="ARBA00017562"/>
    </source>
</evidence>
<dbReference type="Proteomes" id="UP000295497">
    <property type="component" value="Chromosome"/>
</dbReference>
<dbReference type="InterPro" id="IPR000089">
    <property type="entry name" value="Biotin_lipoyl"/>
</dbReference>
<proteinExistence type="predicted"/>
<keyword evidence="7 9" id="KW-0275">Fatty acid biosynthesis</keyword>
<dbReference type="PRINTS" id="PR01071">
    <property type="entry name" value="ACOABIOTINCC"/>
</dbReference>
<keyword evidence="5 9" id="KW-0276">Fatty acid metabolism</keyword>
<evidence type="ECO:0000256" key="7">
    <source>
        <dbReference type="ARBA" id="ARBA00023160"/>
    </source>
</evidence>
<dbReference type="PANTHER" id="PTHR45266:SF3">
    <property type="entry name" value="OXALOACETATE DECARBOXYLASE ALPHA CHAIN"/>
    <property type="match status" value="1"/>
</dbReference>
<dbReference type="PROSITE" id="PS00188">
    <property type="entry name" value="BIOTIN"/>
    <property type="match status" value="1"/>
</dbReference>
<keyword evidence="6 9" id="KW-0443">Lipid metabolism</keyword>
<dbReference type="SUPFAM" id="SSF51230">
    <property type="entry name" value="Single hybrid motif"/>
    <property type="match status" value="1"/>
</dbReference>
<dbReference type="InterPro" id="IPR001249">
    <property type="entry name" value="AcCoA_biotinCC"/>
</dbReference>
<dbReference type="EMBL" id="CP012672">
    <property type="protein sequence ID" value="AUX32813.1"/>
    <property type="molecule type" value="Genomic_DNA"/>
</dbReference>
<dbReference type="InterPro" id="IPR001882">
    <property type="entry name" value="Biotin_BS"/>
</dbReference>
<evidence type="ECO:0000256" key="6">
    <source>
        <dbReference type="ARBA" id="ARBA00023098"/>
    </source>
</evidence>
<dbReference type="NCBIfam" id="NF005457">
    <property type="entry name" value="PRK07051.1"/>
    <property type="match status" value="1"/>
</dbReference>
<evidence type="ECO:0000256" key="2">
    <source>
        <dbReference type="ARBA" id="ARBA00005194"/>
    </source>
</evidence>
<dbReference type="InterPro" id="IPR050709">
    <property type="entry name" value="Biotin_Carboxyl_Carrier/Decarb"/>
</dbReference>
<dbReference type="AlphaFoldDB" id="A0A4P2QTE9"/>
<dbReference type="NCBIfam" id="TIGR00531">
    <property type="entry name" value="BCCP"/>
    <property type="match status" value="1"/>
</dbReference>
<protein>
    <recommendedName>
        <fullName evidence="3 9">Biotin carboxyl carrier protein of acetyl-CoA carboxylase</fullName>
    </recommendedName>
</protein>
<dbReference type="InterPro" id="IPR011053">
    <property type="entry name" value="Single_hybrid_motif"/>
</dbReference>
<evidence type="ECO:0000259" key="10">
    <source>
        <dbReference type="PROSITE" id="PS50968"/>
    </source>
</evidence>
<reference evidence="11 12" key="1">
    <citation type="submission" date="2015-09" db="EMBL/GenBank/DDBJ databases">
        <title>Sorangium comparison.</title>
        <authorList>
            <person name="Zaburannyi N."/>
            <person name="Bunk B."/>
            <person name="Overmann J."/>
            <person name="Mueller R."/>
        </authorList>
    </citation>
    <scope>NUCLEOTIDE SEQUENCE [LARGE SCALE GENOMIC DNA]</scope>
    <source>
        <strain evidence="11 12">So ce836</strain>
    </source>
</reference>
<dbReference type="PANTHER" id="PTHR45266">
    <property type="entry name" value="OXALOACETATE DECARBOXYLASE ALPHA CHAIN"/>
    <property type="match status" value="1"/>
</dbReference>
<keyword evidence="8 9" id="KW-0092">Biotin</keyword>
<accession>A0A4P2QTE9</accession>
<sequence>MAERPSMNINLKQLRALVRLLEKRNVSDFEFEDEHVRIRLTRGGLVPQGGAPQLAPVAYQLHSAPAASPAAPPAPAPAAAPAAAPAPAAPAAASDEGISYVTSPFVGTFYRSPSPDAPPFVDVGSAIRVGQALCIIEAMKLMNEIEADSPGTIVEILVDNGKPVEFGQRLFKVRSS</sequence>
<evidence type="ECO:0000256" key="5">
    <source>
        <dbReference type="ARBA" id="ARBA00022832"/>
    </source>
</evidence>
<dbReference type="GO" id="GO:0009317">
    <property type="term" value="C:acetyl-CoA carboxylase complex"/>
    <property type="evidence" value="ECO:0007669"/>
    <property type="project" value="InterPro"/>
</dbReference>
<feature type="domain" description="Lipoyl-binding" evidence="10">
    <location>
        <begin position="98"/>
        <end position="174"/>
    </location>
</feature>
<dbReference type="UniPathway" id="UPA00094"/>
<dbReference type="GO" id="GO:0003989">
    <property type="term" value="F:acetyl-CoA carboxylase activity"/>
    <property type="evidence" value="ECO:0007669"/>
    <property type="project" value="InterPro"/>
</dbReference>
<evidence type="ECO:0000313" key="11">
    <source>
        <dbReference type="EMBL" id="AUX32813.1"/>
    </source>
</evidence>